<dbReference type="PANTHER" id="PTHR33270">
    <property type="entry name" value="BNAC05G50380D PROTEIN"/>
    <property type="match status" value="1"/>
</dbReference>
<dbReference type="AlphaFoldDB" id="A0A8S2AM43"/>
<dbReference type="PANTHER" id="PTHR33270:SF47">
    <property type="entry name" value="SNRNP25 UBIQUITIN-LIKE DOMAIN-CONTAINING PROTEIN"/>
    <property type="match status" value="1"/>
</dbReference>
<feature type="region of interest" description="Disordered" evidence="1">
    <location>
        <begin position="1"/>
        <end position="76"/>
    </location>
</feature>
<feature type="compositionally biased region" description="Basic residues" evidence="1">
    <location>
        <begin position="19"/>
        <end position="48"/>
    </location>
</feature>
<dbReference type="InterPro" id="IPR055482">
    <property type="entry name" value="DUF7054"/>
</dbReference>
<dbReference type="Pfam" id="PF23156">
    <property type="entry name" value="DUF7054"/>
    <property type="match status" value="1"/>
</dbReference>
<protein>
    <recommendedName>
        <fullName evidence="2">DUF7054 domain-containing protein</fullName>
    </recommendedName>
</protein>
<dbReference type="Proteomes" id="UP000682877">
    <property type="component" value="Chromosome 6"/>
</dbReference>
<organism evidence="3 4">
    <name type="scientific">Arabidopsis arenosa</name>
    <name type="common">Sand rock-cress</name>
    <name type="synonym">Cardaminopsis arenosa</name>
    <dbReference type="NCBI Taxonomy" id="38785"/>
    <lineage>
        <taxon>Eukaryota</taxon>
        <taxon>Viridiplantae</taxon>
        <taxon>Streptophyta</taxon>
        <taxon>Embryophyta</taxon>
        <taxon>Tracheophyta</taxon>
        <taxon>Spermatophyta</taxon>
        <taxon>Magnoliopsida</taxon>
        <taxon>eudicotyledons</taxon>
        <taxon>Gunneridae</taxon>
        <taxon>Pentapetalae</taxon>
        <taxon>rosids</taxon>
        <taxon>malvids</taxon>
        <taxon>Brassicales</taxon>
        <taxon>Brassicaceae</taxon>
        <taxon>Camelineae</taxon>
        <taxon>Arabidopsis</taxon>
    </lineage>
</organism>
<name>A0A8S2AM43_ARAAE</name>
<gene>
    <name evidence="3" type="ORF">AARE701A_LOCUS16762</name>
</gene>
<evidence type="ECO:0000256" key="1">
    <source>
        <dbReference type="SAM" id="MobiDB-lite"/>
    </source>
</evidence>
<evidence type="ECO:0000313" key="4">
    <source>
        <dbReference type="Proteomes" id="UP000682877"/>
    </source>
</evidence>
<evidence type="ECO:0000313" key="3">
    <source>
        <dbReference type="EMBL" id="CAE6134428.1"/>
    </source>
</evidence>
<evidence type="ECO:0000259" key="2">
    <source>
        <dbReference type="Pfam" id="PF23156"/>
    </source>
</evidence>
<dbReference type="InterPro" id="IPR040358">
    <property type="entry name" value="At4g22758-like"/>
</dbReference>
<feature type="domain" description="DUF7054" evidence="2">
    <location>
        <begin position="100"/>
        <end position="181"/>
    </location>
</feature>
<dbReference type="EMBL" id="LR999456">
    <property type="protein sequence ID" value="CAE6134428.1"/>
    <property type="molecule type" value="Genomic_DNA"/>
</dbReference>
<accession>A0A8S2AM43</accession>
<sequence>MSDSIHRRRVPATDGTRARIPRTKRPTKHHASRRLASKIRSKSYKILKRSFSEPNLHRSSNSEDDDDRRFSTPMKDLPAEESEQIVYLSKIRSEVYKREAAKVMINVSVEGSPGPVRTLVKLSCNVEETIKMVVEKYRKERRTPELNRDLNFELHQSHFSIQCLEKTEVIGEIGSRSFYMRKREPDNLIAVRRSLPSSLNLIESFIAQKIGRIVRRTKKIWNILVCAQ</sequence>
<proteinExistence type="predicted"/>
<feature type="compositionally biased region" description="Basic residues" evidence="1">
    <location>
        <begin position="1"/>
        <end position="10"/>
    </location>
</feature>
<keyword evidence="4" id="KW-1185">Reference proteome</keyword>
<reference evidence="3" key="1">
    <citation type="submission" date="2021-01" db="EMBL/GenBank/DDBJ databases">
        <authorList>
            <person name="Bezrukov I."/>
        </authorList>
    </citation>
    <scope>NUCLEOTIDE SEQUENCE</scope>
</reference>